<keyword evidence="4" id="KW-1185">Reference proteome</keyword>
<keyword evidence="1" id="KW-1133">Transmembrane helix</keyword>
<evidence type="ECO:0000313" key="3">
    <source>
        <dbReference type="EMBL" id="ADJ23401.1"/>
    </source>
</evidence>
<dbReference type="HOGENOM" id="CLU_1048768_0_0_5"/>
<accession>D8JQ80</accession>
<keyword evidence="1" id="KW-0472">Membrane</keyword>
<evidence type="ECO:0000313" key="4">
    <source>
        <dbReference type="Proteomes" id="UP000002033"/>
    </source>
</evidence>
<proteinExistence type="predicted"/>
<sequence length="265" mass="29276">MTKWLDIAWEQEQSDVEEIAGPAANATIINYFAGVDRPDVKSDEIAWCAAFYFWCLKRAGADLTPIPKAERLLAYSATRFGTRIPEPRVGCGCIMKRTGGHHVTFVTKWTKTTITGVGGNQSNKVCEATFKRTADMVFIWPEIVTQKQVDQVSDIAATAKTIQADIAKTGISNTTNQLLPSLPDALPPHEQLAHSASALKSSLQTGFDFATFSYSKIWFVVAALSAYWVLRIAWNSNWIRKWRHEDAATGVQPLPVPVTEMEGAV</sequence>
<keyword evidence="1" id="KW-0812">Transmembrane</keyword>
<evidence type="ECO:0000256" key="1">
    <source>
        <dbReference type="SAM" id="Phobius"/>
    </source>
</evidence>
<dbReference type="AlphaFoldDB" id="D8JQ80"/>
<dbReference type="EMBL" id="CP002083">
    <property type="protein sequence ID" value="ADJ23401.1"/>
    <property type="molecule type" value="Genomic_DNA"/>
</dbReference>
<gene>
    <name evidence="2" type="ordered locus">Hden_0175</name>
    <name evidence="3" type="ordered locus">Hden_1594</name>
</gene>
<dbReference type="NCBIfam" id="TIGR02594">
    <property type="entry name" value="TIGR02594 family protein"/>
    <property type="match status" value="1"/>
</dbReference>
<reference evidence="4" key="2">
    <citation type="journal article" date="2011" name="J. Bacteriol.">
        <title>Genome sequences of eight morphologically diverse alphaproteobacteria.</title>
        <authorList>
            <consortium name="US DOE Joint Genome Institute"/>
            <person name="Brown P.J."/>
            <person name="Kysela D.T."/>
            <person name="Buechlein A."/>
            <person name="Hemmerich C."/>
            <person name="Brun Y.V."/>
        </authorList>
    </citation>
    <scope>NUCLEOTIDE SEQUENCE [LARGE SCALE GENOMIC DNA]</scope>
    <source>
        <strain evidence="4">ATCC 51888 / DSM 1869 / NCIB 11706 / TK 0415</strain>
    </source>
</reference>
<name>D8JQ80_HYPDA</name>
<reference evidence="2" key="1">
    <citation type="submission" date="2010-06" db="EMBL/GenBank/DDBJ databases">
        <title>Complete sequence of Hyphomicrobium denitrificans ATCC 51888.</title>
        <authorList>
            <consortium name="US DOE Joint Genome Institute"/>
            <person name="Lucas S."/>
            <person name="Copeland A."/>
            <person name="Lapidus A."/>
            <person name="Cheng J.-F."/>
            <person name="Bruce D."/>
            <person name="Goodwin L."/>
            <person name="Pitluck S."/>
            <person name="Held B."/>
            <person name="Detter J.C."/>
            <person name="Han C."/>
            <person name="Tapia R."/>
            <person name="Land M."/>
            <person name="Hauser L."/>
            <person name="Kyrpides N."/>
            <person name="Ivanova N."/>
            <person name="Brown P.J.B."/>
            <person name="Brun Y.V."/>
            <person name="Woyke T."/>
        </authorList>
    </citation>
    <scope>NUCLEOTIDE SEQUENCE</scope>
    <source>
        <strain evidence="2">ATCC 51888</strain>
    </source>
</reference>
<protein>
    <recommendedName>
        <fullName evidence="5">TIGR02594 family protein</fullName>
    </recommendedName>
</protein>
<feature type="transmembrane region" description="Helical" evidence="1">
    <location>
        <begin position="217"/>
        <end position="234"/>
    </location>
</feature>
<dbReference type="OrthoDB" id="5395100at2"/>
<dbReference type="InterPro" id="IPR013423">
    <property type="entry name" value="CHP02594"/>
</dbReference>
<dbReference type="KEGG" id="hdn:Hden_0175"/>
<organism evidence="2 4">
    <name type="scientific">Hyphomicrobium denitrificans (strain ATCC 51888 / DSM 1869 / NCIMB 11706 / TK 0415)</name>
    <dbReference type="NCBI Taxonomy" id="582899"/>
    <lineage>
        <taxon>Bacteria</taxon>
        <taxon>Pseudomonadati</taxon>
        <taxon>Pseudomonadota</taxon>
        <taxon>Alphaproteobacteria</taxon>
        <taxon>Hyphomicrobiales</taxon>
        <taxon>Hyphomicrobiaceae</taxon>
        <taxon>Hyphomicrobium</taxon>
    </lineage>
</organism>
<dbReference type="eggNOG" id="COG3926">
    <property type="taxonomic scope" value="Bacteria"/>
</dbReference>
<dbReference type="EMBL" id="CP002083">
    <property type="protein sequence ID" value="ADJ22001.1"/>
    <property type="molecule type" value="Genomic_DNA"/>
</dbReference>
<dbReference type="STRING" id="582899.Hden_0175"/>
<dbReference type="Proteomes" id="UP000002033">
    <property type="component" value="Chromosome"/>
</dbReference>
<evidence type="ECO:0000313" key="2">
    <source>
        <dbReference type="EMBL" id="ADJ22001.1"/>
    </source>
</evidence>
<evidence type="ECO:0008006" key="5">
    <source>
        <dbReference type="Google" id="ProtNLM"/>
    </source>
</evidence>
<dbReference type="KEGG" id="hdn:Hden_1594"/>
<dbReference type="RefSeq" id="WP_013214220.1">
    <property type="nucleotide sequence ID" value="NC_014313.1"/>
</dbReference>